<protein>
    <submittedName>
        <fullName evidence="1">DUF4336 domain-containing protein</fullName>
    </submittedName>
</protein>
<dbReference type="RefSeq" id="WP_171217966.1">
    <property type="nucleotide sequence ID" value="NZ_JABEPP010000002.1"/>
</dbReference>
<organism evidence="1 2">
    <name type="scientific">Enterovirga aerilata</name>
    <dbReference type="NCBI Taxonomy" id="2730920"/>
    <lineage>
        <taxon>Bacteria</taxon>
        <taxon>Pseudomonadati</taxon>
        <taxon>Pseudomonadota</taxon>
        <taxon>Alphaproteobacteria</taxon>
        <taxon>Hyphomicrobiales</taxon>
        <taxon>Methylobacteriaceae</taxon>
        <taxon>Enterovirga</taxon>
    </lineage>
</organism>
<name>A0A849HZI2_9HYPH</name>
<dbReference type="AlphaFoldDB" id="A0A849HZI2"/>
<evidence type="ECO:0000313" key="1">
    <source>
        <dbReference type="EMBL" id="NNM72502.1"/>
    </source>
</evidence>
<dbReference type="PANTHER" id="PTHR33835:SF1">
    <property type="entry name" value="METALLO-BETA-LACTAMASE DOMAIN-CONTAINING PROTEIN"/>
    <property type="match status" value="1"/>
</dbReference>
<evidence type="ECO:0000313" key="2">
    <source>
        <dbReference type="Proteomes" id="UP000564885"/>
    </source>
</evidence>
<reference evidence="1 2" key="1">
    <citation type="submission" date="2020-04" db="EMBL/GenBank/DDBJ databases">
        <title>Enterovirga sp. isolate from soil.</title>
        <authorList>
            <person name="Chea S."/>
            <person name="Kim D.-U."/>
        </authorList>
    </citation>
    <scope>NUCLEOTIDE SEQUENCE [LARGE SCALE GENOMIC DNA]</scope>
    <source>
        <strain evidence="1 2">DB1703</strain>
    </source>
</reference>
<accession>A0A849HZI2</accession>
<dbReference type="PANTHER" id="PTHR33835">
    <property type="entry name" value="YALI0C07656P"/>
    <property type="match status" value="1"/>
</dbReference>
<gene>
    <name evidence="1" type="ORF">HJG44_08890</name>
</gene>
<sequence length="245" mass="27134">MASASDVTYPPLDTLKPLAENVWLVDSGPIRAMGLSLPVRMTVVRLASGGMWLHSPTRFDEDLRREIEAIGPIQHLVAPNIAHWSFLKEWQEHCPGATTSAAPHLRERAQVKAAGVRLDRDLGETPPADWAGEIGQAVVPGALGFREVAFFHRPSRTLVLTDLVENLETARLPLGTKLFALVMGANRGTSPAQIRLALRLRRREAAEAVRRILAWAPERVIFAHGRVFERDGTRELKRAMAWLVG</sequence>
<dbReference type="EMBL" id="JABEPP010000002">
    <property type="protein sequence ID" value="NNM72502.1"/>
    <property type="molecule type" value="Genomic_DNA"/>
</dbReference>
<dbReference type="Pfam" id="PF14234">
    <property type="entry name" value="DUF4336"/>
    <property type="match status" value="1"/>
</dbReference>
<dbReference type="InterPro" id="IPR036866">
    <property type="entry name" value="RibonucZ/Hydroxyglut_hydro"/>
</dbReference>
<dbReference type="SUPFAM" id="SSF56281">
    <property type="entry name" value="Metallo-hydrolase/oxidoreductase"/>
    <property type="match status" value="1"/>
</dbReference>
<dbReference type="Proteomes" id="UP000564885">
    <property type="component" value="Unassembled WGS sequence"/>
</dbReference>
<dbReference type="InterPro" id="IPR025638">
    <property type="entry name" value="DUF4336"/>
</dbReference>
<comment type="caution">
    <text evidence="1">The sequence shown here is derived from an EMBL/GenBank/DDBJ whole genome shotgun (WGS) entry which is preliminary data.</text>
</comment>
<keyword evidence="2" id="KW-1185">Reference proteome</keyword>
<proteinExistence type="predicted"/>